<evidence type="ECO:0000313" key="3">
    <source>
        <dbReference type="EMBL" id="PJK31384.1"/>
    </source>
</evidence>
<evidence type="ECO:0000313" key="4">
    <source>
        <dbReference type="Proteomes" id="UP000229498"/>
    </source>
</evidence>
<dbReference type="InterPro" id="IPR036866">
    <property type="entry name" value="RibonucZ/Hydroxyglut_hydro"/>
</dbReference>
<proteinExistence type="predicted"/>
<feature type="domain" description="Metallo-beta-lactamase" evidence="2">
    <location>
        <begin position="7"/>
        <end position="204"/>
    </location>
</feature>
<dbReference type="PANTHER" id="PTHR46018:SF2">
    <property type="entry name" value="ZINC PHOSPHODIESTERASE ELAC PROTEIN 1"/>
    <property type="match status" value="1"/>
</dbReference>
<dbReference type="Proteomes" id="UP000229498">
    <property type="component" value="Unassembled WGS sequence"/>
</dbReference>
<dbReference type="Pfam" id="PF12706">
    <property type="entry name" value="Lactamase_B_2"/>
    <property type="match status" value="1"/>
</dbReference>
<dbReference type="PANTHER" id="PTHR46018">
    <property type="entry name" value="ZINC PHOSPHODIESTERASE ELAC PROTEIN 1"/>
    <property type="match status" value="1"/>
</dbReference>
<dbReference type="InterPro" id="IPR001279">
    <property type="entry name" value="Metallo-B-lactamas"/>
</dbReference>
<dbReference type="CDD" id="cd07719">
    <property type="entry name" value="arylsulfatase_AtsA-like_MBL-fold"/>
    <property type="match status" value="1"/>
</dbReference>
<dbReference type="AlphaFoldDB" id="A0A2M9G6Q1"/>
<dbReference type="GO" id="GO:0042781">
    <property type="term" value="F:3'-tRNA processing endoribonuclease activity"/>
    <property type="evidence" value="ECO:0007669"/>
    <property type="project" value="TreeGrafter"/>
</dbReference>
<comment type="caution">
    <text evidence="3">The sequence shown here is derived from an EMBL/GenBank/DDBJ whole genome shotgun (WGS) entry which is preliminary data.</text>
</comment>
<dbReference type="OrthoDB" id="9803916at2"/>
<accession>A0A2M9G6Q1</accession>
<keyword evidence="1" id="KW-0378">Hydrolase</keyword>
<evidence type="ECO:0000256" key="1">
    <source>
        <dbReference type="ARBA" id="ARBA00022801"/>
    </source>
</evidence>
<dbReference type="InterPro" id="IPR044094">
    <property type="entry name" value="AtsA-like_MBL-fold"/>
</dbReference>
<reference evidence="3 4" key="1">
    <citation type="submission" date="2017-11" db="EMBL/GenBank/DDBJ databases">
        <title>Draft genome sequence of Rhizobiales bacterium SY3-13.</title>
        <authorList>
            <person name="Sun C."/>
        </authorList>
    </citation>
    <scope>NUCLEOTIDE SEQUENCE [LARGE SCALE GENOMIC DNA]</scope>
    <source>
        <strain evidence="3 4">SY3-13</strain>
    </source>
</reference>
<dbReference type="SMART" id="SM00849">
    <property type="entry name" value="Lactamase_B"/>
    <property type="match status" value="1"/>
</dbReference>
<sequence>MPHPDRAGPATLVRACDRNFLFDCGRGVLMRTAAVDVGAAALAGLFITHMHSDHTTDFNDVITTRWIMSPSPNPLAVYGPAGLAAFARATLAALETDIGYRIAHHDDLTDPPRLDVHELEAGLALDTDGVRITCAPTDHSPVHPTLGYRIEAEGLVVAIAGDTVPCAGLDEICQDADIYVQTAIRRDVVERARMQRMRDVLDYHSDVRQAGETARRCGVKTLVLNHLVPPPSPEQEADWKTIAAEVFDGEILLARDLMRIGS</sequence>
<gene>
    <name evidence="3" type="ORF">CVT23_01505</name>
</gene>
<dbReference type="SUPFAM" id="SSF56281">
    <property type="entry name" value="Metallo-hydrolase/oxidoreductase"/>
    <property type="match status" value="1"/>
</dbReference>
<organism evidence="3 4">
    <name type="scientific">Minwuia thermotolerans</name>
    <dbReference type="NCBI Taxonomy" id="2056226"/>
    <lineage>
        <taxon>Bacteria</taxon>
        <taxon>Pseudomonadati</taxon>
        <taxon>Pseudomonadota</taxon>
        <taxon>Alphaproteobacteria</taxon>
        <taxon>Minwuiales</taxon>
        <taxon>Minwuiaceae</taxon>
        <taxon>Minwuia</taxon>
    </lineage>
</organism>
<keyword evidence="4" id="KW-1185">Reference proteome</keyword>
<evidence type="ECO:0000259" key="2">
    <source>
        <dbReference type="SMART" id="SM00849"/>
    </source>
</evidence>
<protein>
    <submittedName>
        <fullName evidence="3">Ribonuclease Z</fullName>
    </submittedName>
</protein>
<dbReference type="Gene3D" id="3.60.15.10">
    <property type="entry name" value="Ribonuclease Z/Hydroxyacylglutathione hydrolase-like"/>
    <property type="match status" value="1"/>
</dbReference>
<dbReference type="EMBL" id="PHIG01000005">
    <property type="protein sequence ID" value="PJK31384.1"/>
    <property type="molecule type" value="Genomic_DNA"/>
</dbReference>
<name>A0A2M9G6Q1_9PROT</name>